<comment type="caution">
    <text evidence="2">The sequence shown here is derived from an EMBL/GenBank/DDBJ whole genome shotgun (WGS) entry which is preliminary data.</text>
</comment>
<dbReference type="EMBL" id="CATOUU010000682">
    <property type="protein sequence ID" value="CAI9940835.1"/>
    <property type="molecule type" value="Genomic_DNA"/>
</dbReference>
<evidence type="ECO:0000313" key="3">
    <source>
        <dbReference type="EMBL" id="CAL6112772.1"/>
    </source>
</evidence>
<organism evidence="2">
    <name type="scientific">Hexamita inflata</name>
    <dbReference type="NCBI Taxonomy" id="28002"/>
    <lineage>
        <taxon>Eukaryota</taxon>
        <taxon>Metamonada</taxon>
        <taxon>Diplomonadida</taxon>
        <taxon>Hexamitidae</taxon>
        <taxon>Hexamitinae</taxon>
        <taxon>Hexamita</taxon>
    </lineage>
</organism>
<feature type="region of interest" description="Disordered" evidence="1">
    <location>
        <begin position="29"/>
        <end position="68"/>
    </location>
</feature>
<evidence type="ECO:0000313" key="4">
    <source>
        <dbReference type="Proteomes" id="UP001642409"/>
    </source>
</evidence>
<sequence>MTLMQMCSIEELDEPSNVSYRKLRGTLGSEQQGLGGVDEDQNSKQQQADNEHQHQHESGKFQSKRNRTGRSRHLQYFRQRQLLVRMVFSYQLEGIRAPKIQYMKLQIVIILLTRISIYFITLQKRIIILIKLSQGQHLTTFNYRIVKESNYITSPELKRLFRRAFLIFRAGSGL</sequence>
<name>A0AA86PSR0_9EUKA</name>
<dbReference type="EMBL" id="CAXDID020000747">
    <property type="protein sequence ID" value="CAL6112772.1"/>
    <property type="molecule type" value="Genomic_DNA"/>
</dbReference>
<dbReference type="AlphaFoldDB" id="A0AA86PSR0"/>
<dbReference type="Proteomes" id="UP001642409">
    <property type="component" value="Unassembled WGS sequence"/>
</dbReference>
<evidence type="ECO:0000313" key="2">
    <source>
        <dbReference type="EMBL" id="CAI9940835.1"/>
    </source>
</evidence>
<keyword evidence="4" id="KW-1185">Reference proteome</keyword>
<proteinExistence type="predicted"/>
<protein>
    <submittedName>
        <fullName evidence="3">Hypothetical_protein</fullName>
    </submittedName>
</protein>
<reference evidence="3 4" key="2">
    <citation type="submission" date="2024-07" db="EMBL/GenBank/DDBJ databases">
        <authorList>
            <person name="Akdeniz Z."/>
        </authorList>
    </citation>
    <scope>NUCLEOTIDE SEQUENCE [LARGE SCALE GENOMIC DNA]</scope>
</reference>
<evidence type="ECO:0000256" key="1">
    <source>
        <dbReference type="SAM" id="MobiDB-lite"/>
    </source>
</evidence>
<accession>A0AA86PSR0</accession>
<reference evidence="2" key="1">
    <citation type="submission" date="2023-06" db="EMBL/GenBank/DDBJ databases">
        <authorList>
            <person name="Kurt Z."/>
        </authorList>
    </citation>
    <scope>NUCLEOTIDE SEQUENCE</scope>
</reference>
<feature type="compositionally biased region" description="Basic and acidic residues" evidence="1">
    <location>
        <begin position="49"/>
        <end position="59"/>
    </location>
</feature>
<gene>
    <name evidence="2" type="ORF">HINF_LOCUS28480</name>
    <name evidence="3" type="ORF">HINF_LOCUS77195</name>
</gene>